<reference evidence="3" key="1">
    <citation type="submission" date="2017-09" db="EMBL/GenBank/DDBJ databases">
        <title>Depth-based differentiation of microbial function through sediment-hosted aquifers and enrichment of novel symbionts in the deep terrestrial subsurface.</title>
        <authorList>
            <person name="Probst A.J."/>
            <person name="Ladd B."/>
            <person name="Jarett J.K."/>
            <person name="Geller-Mcgrath D.E."/>
            <person name="Sieber C.M.K."/>
            <person name="Emerson J.B."/>
            <person name="Anantharaman K."/>
            <person name="Thomas B.C."/>
            <person name="Malmstrom R."/>
            <person name="Stieglmeier M."/>
            <person name="Klingl A."/>
            <person name="Woyke T."/>
            <person name="Ryan C.M."/>
            <person name="Banfield J.F."/>
        </authorList>
    </citation>
    <scope>NUCLEOTIDE SEQUENCE [LARGE SCALE GENOMIC DNA]</scope>
</reference>
<comment type="caution">
    <text evidence="2">The sequence shown here is derived from an EMBL/GenBank/DDBJ whole genome shotgun (WGS) entry which is preliminary data.</text>
</comment>
<dbReference type="AlphaFoldDB" id="A0A2M8EPM3"/>
<gene>
    <name evidence="2" type="ORF">CO057_01840</name>
</gene>
<protein>
    <submittedName>
        <fullName evidence="2">Uncharacterized protein</fullName>
    </submittedName>
</protein>
<feature type="transmembrane region" description="Helical" evidence="1">
    <location>
        <begin position="279"/>
        <end position="301"/>
    </location>
</feature>
<evidence type="ECO:0000313" key="2">
    <source>
        <dbReference type="EMBL" id="PJC24627.1"/>
    </source>
</evidence>
<evidence type="ECO:0000256" key="1">
    <source>
        <dbReference type="SAM" id="Phobius"/>
    </source>
</evidence>
<feature type="transmembrane region" description="Helical" evidence="1">
    <location>
        <begin position="307"/>
        <end position="329"/>
    </location>
</feature>
<organism evidence="2 3">
    <name type="scientific">Candidatus Uhrbacteria bacterium CG_4_9_14_0_2_um_filter_41_50</name>
    <dbReference type="NCBI Taxonomy" id="1975031"/>
    <lineage>
        <taxon>Bacteria</taxon>
        <taxon>Candidatus Uhriibacteriota</taxon>
    </lineage>
</organism>
<accession>A0A2M8EPM3</accession>
<sequence length="343" mass="37949">MTLTAEQAQRSGTFKAAINSARKTNTSKRRGVIGGTRRWVATAALTAGLGASHGNIPNNQDNLAFSRGVDTEQMYNQGKSPEARAQLEEQHRQAEMQRRNQERIKRDAYKMPPELNNYIDGVTDEARNHVQGMYENELDNKGMDRLLDQQYGKAQPQMAKQILAREKAKLKKETADIVKKQAKKALGEAFKKGIMKGGKTVLTKTFWSGFAQGSITDLGTMGSDLESWFSPGTATGIYQLSIGTLHGGKKLLGEKGVISFIEPDPFKLPSQDMRDPKTIALSGGTNILIGVYDLFSMVILVPLYTMLLVAIFIIANLLIMLIIFPYAFAANNITYFLDFFGLL</sequence>
<keyword evidence="1" id="KW-1133">Transmembrane helix</keyword>
<keyword evidence="1" id="KW-0472">Membrane</keyword>
<dbReference type="EMBL" id="PFSI01000029">
    <property type="protein sequence ID" value="PJC24627.1"/>
    <property type="molecule type" value="Genomic_DNA"/>
</dbReference>
<dbReference type="Proteomes" id="UP000230251">
    <property type="component" value="Unassembled WGS sequence"/>
</dbReference>
<evidence type="ECO:0000313" key="3">
    <source>
        <dbReference type="Proteomes" id="UP000230251"/>
    </source>
</evidence>
<proteinExistence type="predicted"/>
<name>A0A2M8EPM3_9BACT</name>
<keyword evidence="1" id="KW-0812">Transmembrane</keyword>